<gene>
    <name evidence="1" type="ORF">SAMN04490357_1439</name>
</gene>
<keyword evidence="1" id="KW-0255">Endonuclease</keyword>
<dbReference type="InterPro" id="IPR011335">
    <property type="entry name" value="Restrct_endonuc-II-like"/>
</dbReference>
<evidence type="ECO:0000313" key="2">
    <source>
        <dbReference type="Proteomes" id="UP000182375"/>
    </source>
</evidence>
<dbReference type="AlphaFoldDB" id="A0A1H4QLP0"/>
<reference evidence="1 2" key="1">
    <citation type="submission" date="2016-10" db="EMBL/GenBank/DDBJ databases">
        <authorList>
            <person name="de Groot N.N."/>
        </authorList>
    </citation>
    <scope>NUCLEOTIDE SEQUENCE [LARGE SCALE GENOMIC DNA]</scope>
    <source>
        <strain evidence="1 2">DSM 40306</strain>
    </source>
</reference>
<evidence type="ECO:0000313" key="1">
    <source>
        <dbReference type="EMBL" id="SEC20533.1"/>
    </source>
</evidence>
<dbReference type="Proteomes" id="UP000182375">
    <property type="component" value="Unassembled WGS sequence"/>
</dbReference>
<protein>
    <submittedName>
        <fullName evidence="1">Restriction endonuclease</fullName>
    </submittedName>
</protein>
<proteinExistence type="predicted"/>
<organism evidence="1 2">
    <name type="scientific">Streptomyces misionensis</name>
    <dbReference type="NCBI Taxonomy" id="67331"/>
    <lineage>
        <taxon>Bacteria</taxon>
        <taxon>Bacillati</taxon>
        <taxon>Actinomycetota</taxon>
        <taxon>Actinomycetes</taxon>
        <taxon>Kitasatosporales</taxon>
        <taxon>Streptomycetaceae</taxon>
        <taxon>Streptomyces</taxon>
    </lineage>
</organism>
<dbReference type="RefSeq" id="WP_074991496.1">
    <property type="nucleotide sequence ID" value="NZ_FNTD01000004.1"/>
</dbReference>
<dbReference type="GeneID" id="95510657"/>
<keyword evidence="1" id="KW-0540">Nuclease</keyword>
<dbReference type="STRING" id="67331.SAMN04490357_1439"/>
<name>A0A1H4QLP0_9ACTN</name>
<dbReference type="GO" id="GO:0004519">
    <property type="term" value="F:endonuclease activity"/>
    <property type="evidence" value="ECO:0007669"/>
    <property type="project" value="UniProtKB-KW"/>
</dbReference>
<dbReference type="SUPFAM" id="SSF52980">
    <property type="entry name" value="Restriction endonuclease-like"/>
    <property type="match status" value="1"/>
</dbReference>
<accession>A0A1H4QLP0</accession>
<keyword evidence="1" id="KW-0378">Hydrolase</keyword>
<sequence length="355" mass="39731">MAKRSALRGYLLEEALAWLLRHSGYRLLVDYRQDDAELTGSGGALRVRGRGAVHQVDVLGEFAFTPAFSLPVRLFLEAKHYSTPCELEVVRNAHGVLHDVNENFMSHGGTRPRRRYQYTYALFSANGFTQSAQQYALAHQISLVDLSGESFTWLRNAIQIAAANLYSAQNAHAVARFPVTWMRKVLREALGTWPTGVPPLPVDTSAEQFKAAASVILAQFVDTLEQHAAAELLLGFPAAPFILPLVAEDQEQFLSYAEQCPDHAVRLRRSGQGATAEWTLSPREDEGAYRLAFKLPKHIEVWISGIEEKERQRILDIKQQFLSSITIYRMNGSSVRAYQLSYEPSDLRLPSDGGQ</sequence>
<dbReference type="EMBL" id="FNTD01000004">
    <property type="protein sequence ID" value="SEC20533.1"/>
    <property type="molecule type" value="Genomic_DNA"/>
</dbReference>